<keyword evidence="1" id="KW-0812">Transmembrane</keyword>
<evidence type="ECO:0000313" key="3">
    <source>
        <dbReference type="Proteomes" id="UP000309350"/>
    </source>
</evidence>
<proteinExistence type="predicted"/>
<organism evidence="2 3">
    <name type="scientific">Escherichia phage vB_EcoM_Schickermooser</name>
    <dbReference type="NCBI Taxonomy" id="2508195"/>
    <lineage>
        <taxon>Viruses</taxon>
        <taxon>Duplodnaviria</taxon>
        <taxon>Heunggongvirae</taxon>
        <taxon>Uroviricota</taxon>
        <taxon>Caudoviricetes</taxon>
        <taxon>Stephanstirmvirinae</taxon>
        <taxon>Phapecoctavirus</taxon>
        <taxon>Phapecoctavirus schickermooser</taxon>
        <taxon>Escherichia virus Schickermooser</taxon>
    </lineage>
</organism>
<name>A0A482N397_9CAUD</name>
<keyword evidence="1" id="KW-1133">Transmembrane helix</keyword>
<keyword evidence="3" id="KW-1185">Reference proteome</keyword>
<dbReference type="Proteomes" id="UP000309350">
    <property type="component" value="Segment"/>
</dbReference>
<accession>A0A482N397</accession>
<gene>
    <name evidence="2" type="ORF">Schickermooser_00275</name>
</gene>
<feature type="transmembrane region" description="Helical" evidence="1">
    <location>
        <begin position="12"/>
        <end position="28"/>
    </location>
</feature>
<evidence type="ECO:0000313" key="2">
    <source>
        <dbReference type="EMBL" id="QBQ80418.1"/>
    </source>
</evidence>
<dbReference type="EMBL" id="MK373788">
    <property type="protein sequence ID" value="QBQ80418.1"/>
    <property type="molecule type" value="Genomic_DNA"/>
</dbReference>
<reference evidence="2 3" key="1">
    <citation type="submission" date="2019-01" db="EMBL/GenBank/DDBJ databases">
        <title>Still something new to discover - new insights into E. coli phage diversity and taxonomy.</title>
        <authorList>
            <person name="Korf I.H.E."/>
            <person name="Adriaennsens E."/>
            <person name="Dreiseikelmann B."/>
            <person name="Kropinski A."/>
            <person name="Nimtz M."/>
            <person name="Meier-Kolthoff J.P."/>
            <person name="Rohde M."/>
            <person name="van Raaij M."/>
            <person name="Wittmann J."/>
        </authorList>
    </citation>
    <scope>NUCLEOTIDE SEQUENCE [LARGE SCALE GENOMIC DNA]</scope>
</reference>
<protein>
    <submittedName>
        <fullName evidence="2">Uncharacterized protein</fullName>
    </submittedName>
</protein>
<feature type="transmembrane region" description="Helical" evidence="1">
    <location>
        <begin position="34"/>
        <end position="52"/>
    </location>
</feature>
<evidence type="ECO:0000256" key="1">
    <source>
        <dbReference type="SAM" id="Phobius"/>
    </source>
</evidence>
<keyword evidence="1" id="KW-0472">Membrane</keyword>
<sequence>MTTITTKQEKIITDIAAVAAIAIIGTYYDTARPSSLHEIAAVASVGVLFYVGKRYLSPMINKLTPWKNKG</sequence>